<sequence>MAKTISEIDWLKLLKVDSKEFSSWFRLVDKKIVSGAKINFYCLNFNKTKPDYEGFIRYLLTQVESYVFEKFEILEILEDGESPQEKALSYFGNTDPLRDGRYGELILYLFVEALLKAPLVVHKIGQTYNNNDQVKGSDGLFLGSRAGKSTLFLGESKMRGSFSVCVSDALDSISRYIDNPDSIDRELSVAKKHLSRDLNNLDKDSLDLIYRSLRTKQPEFKQYSICYPAFLMYKEGKIEKMIDDNLPDIENEINKFLLKIKDRRAKYIGEALPKTKNITLEFFMMPVVCVNSFRELCYKVFHNDKIFQRVN</sequence>
<dbReference type="OrthoDB" id="6396828at2"/>
<accession>A0A6I2MLQ4</accession>
<dbReference type="AlphaFoldDB" id="A0A6I2MLQ4"/>
<keyword evidence="3" id="KW-1185">Reference proteome</keyword>
<protein>
    <submittedName>
        <fullName evidence="2">DUF1837 domain-containing protein</fullName>
    </submittedName>
</protein>
<evidence type="ECO:0000259" key="1">
    <source>
        <dbReference type="Pfam" id="PF08878"/>
    </source>
</evidence>
<dbReference type="EMBL" id="WKJH01000011">
    <property type="protein sequence ID" value="MRX64763.1"/>
    <property type="molecule type" value="Genomic_DNA"/>
</dbReference>
<dbReference type="Proteomes" id="UP000443153">
    <property type="component" value="Unassembled WGS sequence"/>
</dbReference>
<evidence type="ECO:0000313" key="3">
    <source>
        <dbReference type="Proteomes" id="UP000443153"/>
    </source>
</evidence>
<comment type="caution">
    <text evidence="2">The sequence shown here is derived from an EMBL/GenBank/DDBJ whole genome shotgun (WGS) entry which is preliminary data.</text>
</comment>
<dbReference type="RefSeq" id="WP_154366952.1">
    <property type="nucleotide sequence ID" value="NZ_WKJH01000011.1"/>
</dbReference>
<name>A0A6I2MLQ4_9FLAO</name>
<proteinExistence type="predicted"/>
<gene>
    <name evidence="2" type="ORF">GJ691_11330</name>
</gene>
<dbReference type="InterPro" id="IPR014976">
    <property type="entry name" value="AbpA_HamA_C"/>
</dbReference>
<dbReference type="Pfam" id="PF08878">
    <property type="entry name" value="HamA"/>
    <property type="match status" value="1"/>
</dbReference>
<reference evidence="2 3" key="1">
    <citation type="submission" date="2019-11" db="EMBL/GenBank/DDBJ databases">
        <title>Maribacter lutea sp. nov., a marine bacterium isolated from intertidal sand.</title>
        <authorList>
            <person name="Liu A."/>
        </authorList>
    </citation>
    <scope>NUCLEOTIDE SEQUENCE [LARGE SCALE GENOMIC DNA]</scope>
    <source>
        <strain evidence="2 3">RZ05</strain>
    </source>
</reference>
<organism evidence="2 3">
    <name type="scientific">Maribacter luteus</name>
    <dbReference type="NCBI Taxonomy" id="2594478"/>
    <lineage>
        <taxon>Bacteria</taxon>
        <taxon>Pseudomonadati</taxon>
        <taxon>Bacteroidota</taxon>
        <taxon>Flavobacteriia</taxon>
        <taxon>Flavobacteriales</taxon>
        <taxon>Flavobacteriaceae</taxon>
        <taxon>Maribacter</taxon>
    </lineage>
</organism>
<evidence type="ECO:0000313" key="2">
    <source>
        <dbReference type="EMBL" id="MRX64763.1"/>
    </source>
</evidence>
<feature type="domain" description="Anti-bacteriophage protein A/HamA C-terminal" evidence="1">
    <location>
        <begin position="24"/>
        <end position="299"/>
    </location>
</feature>